<evidence type="ECO:0000313" key="6">
    <source>
        <dbReference type="EMBL" id="MBB5205176.1"/>
    </source>
</evidence>
<dbReference type="PANTHER" id="PTHR45138">
    <property type="entry name" value="REGULATORY COMPONENTS OF SENSORY TRANSDUCTION SYSTEM"/>
    <property type="match status" value="1"/>
</dbReference>
<dbReference type="PROSITE" id="PS50887">
    <property type="entry name" value="GGDEF"/>
    <property type="match status" value="1"/>
</dbReference>
<dbReference type="RefSeq" id="WP_138854814.1">
    <property type="nucleotide sequence ID" value="NZ_CP040709.1"/>
</dbReference>
<dbReference type="Pfam" id="PF00990">
    <property type="entry name" value="GGDEF"/>
    <property type="match status" value="1"/>
</dbReference>
<dbReference type="SUPFAM" id="SSF55073">
    <property type="entry name" value="Nucleotide cyclase"/>
    <property type="match status" value="1"/>
</dbReference>
<dbReference type="OrthoDB" id="8522032at2"/>
<reference evidence="6 7" key="1">
    <citation type="submission" date="2020-08" db="EMBL/GenBank/DDBJ databases">
        <title>Genomic Encyclopedia of Type Strains, Phase IV (KMG-IV): sequencing the most valuable type-strain genomes for metagenomic binning, comparative biology and taxonomic classification.</title>
        <authorList>
            <person name="Goeker M."/>
        </authorList>
    </citation>
    <scope>NUCLEOTIDE SEQUENCE [LARGE SCALE GENOMIC DNA]</scope>
    <source>
        <strain evidence="6 7">DSM 23958</strain>
    </source>
</reference>
<dbReference type="EMBL" id="JACHHO010000003">
    <property type="protein sequence ID" value="MBB5205176.1"/>
    <property type="molecule type" value="Genomic_DNA"/>
</dbReference>
<dbReference type="InterPro" id="IPR011990">
    <property type="entry name" value="TPR-like_helical_dom_sf"/>
</dbReference>
<dbReference type="GO" id="GO:0005886">
    <property type="term" value="C:plasma membrane"/>
    <property type="evidence" value="ECO:0007669"/>
    <property type="project" value="TreeGrafter"/>
</dbReference>
<comment type="catalytic activity">
    <reaction evidence="2">
        <text>2 GTP = 3',3'-c-di-GMP + 2 diphosphate</text>
        <dbReference type="Rhea" id="RHEA:24898"/>
        <dbReference type="ChEBI" id="CHEBI:33019"/>
        <dbReference type="ChEBI" id="CHEBI:37565"/>
        <dbReference type="ChEBI" id="CHEBI:58805"/>
        <dbReference type="EC" id="2.7.7.65"/>
    </reaction>
</comment>
<feature type="coiled-coil region" evidence="4">
    <location>
        <begin position="298"/>
        <end position="369"/>
    </location>
</feature>
<dbReference type="InterPro" id="IPR000160">
    <property type="entry name" value="GGDEF_dom"/>
</dbReference>
<organism evidence="6 7">
    <name type="scientific">Inhella inkyongensis</name>
    <dbReference type="NCBI Taxonomy" id="392593"/>
    <lineage>
        <taxon>Bacteria</taxon>
        <taxon>Pseudomonadati</taxon>
        <taxon>Pseudomonadota</taxon>
        <taxon>Betaproteobacteria</taxon>
        <taxon>Burkholderiales</taxon>
        <taxon>Sphaerotilaceae</taxon>
        <taxon>Inhella</taxon>
    </lineage>
</organism>
<evidence type="ECO:0000259" key="5">
    <source>
        <dbReference type="PROSITE" id="PS50887"/>
    </source>
</evidence>
<dbReference type="GO" id="GO:1902201">
    <property type="term" value="P:negative regulation of bacterial-type flagellum-dependent cell motility"/>
    <property type="evidence" value="ECO:0007669"/>
    <property type="project" value="TreeGrafter"/>
</dbReference>
<dbReference type="CDD" id="cd01949">
    <property type="entry name" value="GGDEF"/>
    <property type="match status" value="1"/>
</dbReference>
<dbReference type="Gene3D" id="1.25.40.10">
    <property type="entry name" value="Tetratricopeptide repeat domain"/>
    <property type="match status" value="2"/>
</dbReference>
<protein>
    <recommendedName>
        <fullName evidence="1">diguanylate cyclase</fullName>
        <ecNumber evidence="1">2.7.7.65</ecNumber>
    </recommendedName>
</protein>
<dbReference type="Proteomes" id="UP000554837">
    <property type="component" value="Unassembled WGS sequence"/>
</dbReference>
<feature type="repeat" description="TPR" evidence="3">
    <location>
        <begin position="161"/>
        <end position="194"/>
    </location>
</feature>
<gene>
    <name evidence="6" type="ORF">HNQ51_002495</name>
</gene>
<keyword evidence="7" id="KW-1185">Reference proteome</keyword>
<dbReference type="InterPro" id="IPR050469">
    <property type="entry name" value="Diguanylate_Cyclase"/>
</dbReference>
<evidence type="ECO:0000256" key="1">
    <source>
        <dbReference type="ARBA" id="ARBA00012528"/>
    </source>
</evidence>
<feature type="domain" description="GGDEF" evidence="5">
    <location>
        <begin position="408"/>
        <end position="536"/>
    </location>
</feature>
<sequence>MAETPLQRLDALAAQAMAKPRETLQALMELAPAGLPDEDLRRARVRGLARVYSGEAEGLVELLQAQDEAEQRPELPARLRFDLLRTLSIAHAQMGLLNEALDWANRALEAARASGDAGAEAEGLLSCGVALSRSGQPERGIALYEQAHALFMAQGLPRLALSALNNMGINLKNLGRPDQALARYEQALALAEQTGLQELAAVLRTNLPEPLAQLGRLAEARRVGEASAAEMARQAHRPGELSAQLALGGVLQEAGEPEAAHRALMRALDLARQLGDRIQGRRAHQMLGQLHRAAGRYREALEHVEAAHEAERQQFNEESERRLRTLQLQTEVLAAQSDAQQARLRSLELERAKAELQSLNERLLAADREKSRLLACLAEESRTDALTGLPNRRRLDERLVEEWQRPRSALSLAVLDVDHFKQINDRWGHGLGDRVLQQLGQLLAQQASMFAARLGGEEFCLLWVDAEPAAARRACEALRQAVAALPWAALHAELAAVTVSIGLAERAEAPANPQALLTLADERLYAAKRGGRNRVV</sequence>
<evidence type="ECO:0000256" key="2">
    <source>
        <dbReference type="ARBA" id="ARBA00034247"/>
    </source>
</evidence>
<dbReference type="PROSITE" id="PS50005">
    <property type="entry name" value="TPR"/>
    <property type="match status" value="1"/>
</dbReference>
<dbReference type="SMART" id="SM00028">
    <property type="entry name" value="TPR"/>
    <property type="match status" value="5"/>
</dbReference>
<accession>A0A840S838</accession>
<evidence type="ECO:0000256" key="3">
    <source>
        <dbReference type="PROSITE-ProRule" id="PRU00339"/>
    </source>
</evidence>
<dbReference type="InterPro" id="IPR029787">
    <property type="entry name" value="Nucleotide_cyclase"/>
</dbReference>
<evidence type="ECO:0000256" key="4">
    <source>
        <dbReference type="SAM" id="Coils"/>
    </source>
</evidence>
<dbReference type="InterPro" id="IPR019734">
    <property type="entry name" value="TPR_rpt"/>
</dbReference>
<dbReference type="EC" id="2.7.7.65" evidence="1"/>
<dbReference type="FunFam" id="3.30.70.270:FF:000001">
    <property type="entry name" value="Diguanylate cyclase domain protein"/>
    <property type="match status" value="1"/>
</dbReference>
<dbReference type="PANTHER" id="PTHR45138:SF9">
    <property type="entry name" value="DIGUANYLATE CYCLASE DGCM-RELATED"/>
    <property type="match status" value="1"/>
</dbReference>
<dbReference type="SMART" id="SM00267">
    <property type="entry name" value="GGDEF"/>
    <property type="match status" value="1"/>
</dbReference>
<dbReference type="GO" id="GO:0052621">
    <property type="term" value="F:diguanylate cyclase activity"/>
    <property type="evidence" value="ECO:0007669"/>
    <property type="project" value="UniProtKB-EC"/>
</dbReference>
<name>A0A840S838_9BURK</name>
<dbReference type="Gene3D" id="3.30.70.270">
    <property type="match status" value="1"/>
</dbReference>
<dbReference type="NCBIfam" id="TIGR00254">
    <property type="entry name" value="GGDEF"/>
    <property type="match status" value="1"/>
</dbReference>
<keyword evidence="3" id="KW-0802">TPR repeat</keyword>
<evidence type="ECO:0000313" key="7">
    <source>
        <dbReference type="Proteomes" id="UP000554837"/>
    </source>
</evidence>
<keyword evidence="4" id="KW-0175">Coiled coil</keyword>
<dbReference type="AlphaFoldDB" id="A0A840S838"/>
<dbReference type="Pfam" id="PF13424">
    <property type="entry name" value="TPR_12"/>
    <property type="match status" value="1"/>
</dbReference>
<dbReference type="GO" id="GO:0043709">
    <property type="term" value="P:cell adhesion involved in single-species biofilm formation"/>
    <property type="evidence" value="ECO:0007669"/>
    <property type="project" value="TreeGrafter"/>
</dbReference>
<dbReference type="InterPro" id="IPR043128">
    <property type="entry name" value="Rev_trsase/Diguanyl_cyclase"/>
</dbReference>
<comment type="caution">
    <text evidence="6">The sequence shown here is derived from an EMBL/GenBank/DDBJ whole genome shotgun (WGS) entry which is preliminary data.</text>
</comment>
<proteinExistence type="predicted"/>
<dbReference type="SUPFAM" id="SSF48452">
    <property type="entry name" value="TPR-like"/>
    <property type="match status" value="2"/>
</dbReference>